<dbReference type="EMBL" id="JAFBIL020000005">
    <property type="protein sequence ID" value="MBZ2208242.1"/>
    <property type="molecule type" value="Genomic_DNA"/>
</dbReference>
<keyword evidence="4" id="KW-1185">Reference proteome</keyword>
<comment type="caution">
    <text evidence="3">The sequence shown here is derived from an EMBL/GenBank/DDBJ whole genome shotgun (WGS) entry which is preliminary data.</text>
</comment>
<reference evidence="3 4" key="1">
    <citation type="submission" date="2021-08" db="EMBL/GenBank/DDBJ databases">
        <title>Massilia sp. R798.</title>
        <authorList>
            <person name="Baek J.H."/>
            <person name="Jung H.S."/>
            <person name="Kim K.R."/>
            <person name="Jeon C.O."/>
        </authorList>
    </citation>
    <scope>NUCLEOTIDE SEQUENCE [LARGE SCALE GENOMIC DNA]</scope>
    <source>
        <strain evidence="3 4">R798</strain>
    </source>
</reference>
<dbReference type="PANTHER" id="PTHR34220:SF9">
    <property type="entry name" value="SIGNAL TRANSDUCTION HISTIDINE KINASE INTERNAL REGION DOMAIN-CONTAINING PROTEIN"/>
    <property type="match status" value="1"/>
</dbReference>
<feature type="transmembrane region" description="Helical" evidence="1">
    <location>
        <begin position="80"/>
        <end position="105"/>
    </location>
</feature>
<dbReference type="InterPro" id="IPR050640">
    <property type="entry name" value="Bact_2-comp_sensor_kinase"/>
</dbReference>
<protein>
    <submittedName>
        <fullName evidence="3">Histidine kinase</fullName>
    </submittedName>
</protein>
<dbReference type="Proteomes" id="UP000809349">
    <property type="component" value="Unassembled WGS sequence"/>
</dbReference>
<dbReference type="SUPFAM" id="SSF55874">
    <property type="entry name" value="ATPase domain of HSP90 chaperone/DNA topoisomerase II/histidine kinase"/>
    <property type="match status" value="1"/>
</dbReference>
<evidence type="ECO:0000259" key="2">
    <source>
        <dbReference type="Pfam" id="PF06580"/>
    </source>
</evidence>
<keyword evidence="1" id="KW-0812">Transmembrane</keyword>
<dbReference type="InterPro" id="IPR036890">
    <property type="entry name" value="HATPase_C_sf"/>
</dbReference>
<proteinExistence type="predicted"/>
<sequence>MHPTRTRAVVAIGWLLFWVLMVSVAVQDYVRDGGTAIWQPLVWESSSMVTATVLVLLQHRASARFNHLLATPWRWFAIQALWLPVYWIAFVPLAFGLRHAAYALAGAQYQHEPWLDTFFYESLRITVFAGMFTLIRFGILSYHELLEEKLRAEKSRTLMRQAQLQRLTQQMQPHFLFNALNTVSSLMRSDVDKADATLIQLAEVLRATLDAGEQPETTLAAELRLVRAYAREMEERFAGRVALEWDIAEDALVCNVPVMSVQPLLENVFKHTVELRRQPTGIVVRALCQHGRLLVSVTDDGGVLPADLDSGTGLRNLRQRLAVLYGDSAVLTLEQLAPAGVRAEMRLPCAC</sequence>
<dbReference type="GO" id="GO:0016301">
    <property type="term" value="F:kinase activity"/>
    <property type="evidence" value="ECO:0007669"/>
    <property type="project" value="UniProtKB-KW"/>
</dbReference>
<accession>A0ABS7SQM2</accession>
<dbReference type="Gene3D" id="3.30.565.10">
    <property type="entry name" value="Histidine kinase-like ATPase, C-terminal domain"/>
    <property type="match status" value="1"/>
</dbReference>
<evidence type="ECO:0000313" key="4">
    <source>
        <dbReference type="Proteomes" id="UP000809349"/>
    </source>
</evidence>
<evidence type="ECO:0000256" key="1">
    <source>
        <dbReference type="SAM" id="Phobius"/>
    </source>
</evidence>
<keyword evidence="1" id="KW-0472">Membrane</keyword>
<feature type="domain" description="Signal transduction histidine kinase internal region" evidence="2">
    <location>
        <begin position="162"/>
        <end position="240"/>
    </location>
</feature>
<dbReference type="Pfam" id="PF06580">
    <property type="entry name" value="His_kinase"/>
    <property type="match status" value="1"/>
</dbReference>
<organism evidence="3 4">
    <name type="scientific">Massilia soli</name>
    <dbReference type="NCBI Taxonomy" id="2792854"/>
    <lineage>
        <taxon>Bacteria</taxon>
        <taxon>Pseudomonadati</taxon>
        <taxon>Pseudomonadota</taxon>
        <taxon>Betaproteobacteria</taxon>
        <taxon>Burkholderiales</taxon>
        <taxon>Oxalobacteraceae</taxon>
        <taxon>Telluria group</taxon>
        <taxon>Massilia</taxon>
    </lineage>
</organism>
<keyword evidence="1" id="KW-1133">Transmembrane helix</keyword>
<feature type="transmembrane region" description="Helical" evidence="1">
    <location>
        <begin position="125"/>
        <end position="146"/>
    </location>
</feature>
<evidence type="ECO:0000313" key="3">
    <source>
        <dbReference type="EMBL" id="MBZ2208242.1"/>
    </source>
</evidence>
<dbReference type="InterPro" id="IPR010559">
    <property type="entry name" value="Sig_transdc_His_kin_internal"/>
</dbReference>
<dbReference type="PANTHER" id="PTHR34220">
    <property type="entry name" value="SENSOR HISTIDINE KINASE YPDA"/>
    <property type="match status" value="1"/>
</dbReference>
<keyword evidence="3" id="KW-0418">Kinase</keyword>
<gene>
    <name evidence="3" type="ORF">I4X03_013325</name>
</gene>
<name>A0ABS7SQM2_9BURK</name>
<keyword evidence="3" id="KW-0808">Transferase</keyword>
<dbReference type="RefSeq" id="WP_223469055.1">
    <property type="nucleotide sequence ID" value="NZ_JAFBIL020000005.1"/>
</dbReference>